<keyword evidence="2" id="KW-0547">Nucleotide-binding</keyword>
<name>A0A974BJZ6_SEDHY</name>
<dbReference type="GO" id="GO:0006083">
    <property type="term" value="P:acetate metabolic process"/>
    <property type="evidence" value="ECO:0007669"/>
    <property type="project" value="TreeGrafter"/>
</dbReference>
<dbReference type="Gene3D" id="3.30.420.40">
    <property type="match status" value="2"/>
</dbReference>
<evidence type="ECO:0000256" key="1">
    <source>
        <dbReference type="ARBA" id="ARBA00022679"/>
    </source>
</evidence>
<organism evidence="5 6">
    <name type="scientific">Sedimentibacter hydroxybenzoicus DSM 7310</name>
    <dbReference type="NCBI Taxonomy" id="1123245"/>
    <lineage>
        <taxon>Bacteria</taxon>
        <taxon>Bacillati</taxon>
        <taxon>Bacillota</taxon>
        <taxon>Tissierellia</taxon>
        <taxon>Sedimentibacter</taxon>
    </lineage>
</organism>
<dbReference type="PANTHER" id="PTHR21060:SF3">
    <property type="entry name" value="BUTYRATE KINASE 2-RELATED"/>
    <property type="match status" value="1"/>
</dbReference>
<sequence>MKNNINVALYLKEGMLNICWLSGNKTVSKKHRFEKGKIEQTAFQAARELSEEIQGANIKYIICPGGIVRPLKQGVYLIDAVAERELREQMWGVHANNEVALICLEIARLLSAAALMCDSMSSDGLFKLNRITGHSQVKKFSRYNSCRHQAAIYFASKKLGKSPESLNIIVADIDDEVSVGAHMCGVCIDVNDAIGLEGPMGFKSSGDVPVAQLAIYTEKHDINNLRDDLRYESGVKGYIGTDEPEEIDVLAESGNQYAVLIADAVAYQTAKWIGSGAMCLKGKIDLIILTGKGIRSKLIINSLLPRIQKIAEVECFEPDMSEYLLNAAGIAESTPNKIMSIGGENNGL</sequence>
<dbReference type="Pfam" id="PF00871">
    <property type="entry name" value="Acetate_kinase"/>
    <property type="match status" value="1"/>
</dbReference>
<evidence type="ECO:0000256" key="4">
    <source>
        <dbReference type="ARBA" id="ARBA00022840"/>
    </source>
</evidence>
<keyword evidence="4" id="KW-0067">ATP-binding</keyword>
<dbReference type="GO" id="GO:0008776">
    <property type="term" value="F:acetate kinase activity"/>
    <property type="evidence" value="ECO:0007669"/>
    <property type="project" value="TreeGrafter"/>
</dbReference>
<protein>
    <submittedName>
        <fullName evidence="5">Uncharacterized protein</fullName>
    </submittedName>
</protein>
<keyword evidence="1" id="KW-0808">Transferase</keyword>
<evidence type="ECO:0000256" key="2">
    <source>
        <dbReference type="ARBA" id="ARBA00022741"/>
    </source>
</evidence>
<dbReference type="SUPFAM" id="SSF53067">
    <property type="entry name" value="Actin-like ATPase domain"/>
    <property type="match status" value="2"/>
</dbReference>
<accession>A0A974BJZ6</accession>
<reference evidence="5" key="1">
    <citation type="submission" date="2020-07" db="EMBL/GenBank/DDBJ databases">
        <title>Genomic analysis of a strain of Sedimentibacter Hydroxybenzoicus DSM7310.</title>
        <authorList>
            <person name="Ma S."/>
        </authorList>
    </citation>
    <scope>NUCLEOTIDE SEQUENCE</scope>
    <source>
        <strain evidence="5">DSM 7310</strain>
    </source>
</reference>
<comment type="caution">
    <text evidence="5">The sequence shown here is derived from an EMBL/GenBank/DDBJ whole genome shotgun (WGS) entry which is preliminary data.</text>
</comment>
<proteinExistence type="predicted"/>
<dbReference type="RefSeq" id="WP_179238392.1">
    <property type="nucleotide sequence ID" value="NZ_JACBNQ010000012.1"/>
</dbReference>
<dbReference type="Proteomes" id="UP000611629">
    <property type="component" value="Unassembled WGS sequence"/>
</dbReference>
<evidence type="ECO:0000313" key="5">
    <source>
        <dbReference type="EMBL" id="NYB74685.1"/>
    </source>
</evidence>
<dbReference type="InterPro" id="IPR000890">
    <property type="entry name" value="Aliphatic_acid_kin_short-chain"/>
</dbReference>
<dbReference type="EMBL" id="JACBNQ010000012">
    <property type="protein sequence ID" value="NYB74685.1"/>
    <property type="molecule type" value="Genomic_DNA"/>
</dbReference>
<gene>
    <name evidence="5" type="ORF">HZF24_11110</name>
</gene>
<evidence type="ECO:0000313" key="6">
    <source>
        <dbReference type="Proteomes" id="UP000611629"/>
    </source>
</evidence>
<dbReference type="GO" id="GO:0005524">
    <property type="term" value="F:ATP binding"/>
    <property type="evidence" value="ECO:0007669"/>
    <property type="project" value="UniProtKB-KW"/>
</dbReference>
<evidence type="ECO:0000256" key="3">
    <source>
        <dbReference type="ARBA" id="ARBA00022777"/>
    </source>
</evidence>
<dbReference type="InterPro" id="IPR043129">
    <property type="entry name" value="ATPase_NBD"/>
</dbReference>
<keyword evidence="3" id="KW-0418">Kinase</keyword>
<dbReference type="AlphaFoldDB" id="A0A974BJZ6"/>
<dbReference type="PANTHER" id="PTHR21060">
    <property type="entry name" value="ACETATE KINASE"/>
    <property type="match status" value="1"/>
</dbReference>
<keyword evidence="6" id="KW-1185">Reference proteome</keyword>